<organism evidence="2 3">
    <name type="scientific">Cupriavidus oxalaticus</name>
    <dbReference type="NCBI Taxonomy" id="96344"/>
    <lineage>
        <taxon>Bacteria</taxon>
        <taxon>Pseudomonadati</taxon>
        <taxon>Pseudomonadota</taxon>
        <taxon>Betaproteobacteria</taxon>
        <taxon>Burkholderiales</taxon>
        <taxon>Burkholderiaceae</taxon>
        <taxon>Cupriavidus</taxon>
    </lineage>
</organism>
<dbReference type="EMBL" id="OGUS01000139">
    <property type="protein sequence ID" value="SPC20708.1"/>
    <property type="molecule type" value="Genomic_DNA"/>
</dbReference>
<reference evidence="2 3" key="1">
    <citation type="submission" date="2018-01" db="EMBL/GenBank/DDBJ databases">
        <authorList>
            <person name="Clerissi C."/>
        </authorList>
    </citation>
    <scope>NUCLEOTIDE SEQUENCE [LARGE SCALE GENOMIC DNA]</scope>
    <source>
        <strain evidence="2">Cupriavidus oxalaticus LMG 2235</strain>
        <plasmid evidence="3">co2235_mp</plasmid>
    </source>
</reference>
<sequence length="78" mass="8291">MPRRSGTASSRARGQAATRGKAMDHFCMHVRTTTKASSGLARFAHAGTARAHFYLFANPSRACAPVIGCGRARKRASA</sequence>
<dbReference type="AlphaFoldDB" id="A0A976BHW7"/>
<geneLocation type="plasmid" evidence="3">
    <name>co2235_mp</name>
</geneLocation>
<evidence type="ECO:0000256" key="1">
    <source>
        <dbReference type="SAM" id="MobiDB-lite"/>
    </source>
</evidence>
<protein>
    <submittedName>
        <fullName evidence="2">Uncharacterized protein</fullName>
    </submittedName>
</protein>
<feature type="region of interest" description="Disordered" evidence="1">
    <location>
        <begin position="1"/>
        <end position="23"/>
    </location>
</feature>
<gene>
    <name evidence="2" type="ORF">CO2235_MP40064</name>
</gene>
<evidence type="ECO:0000313" key="2">
    <source>
        <dbReference type="EMBL" id="SPC20708.1"/>
    </source>
</evidence>
<proteinExistence type="predicted"/>
<dbReference type="Proteomes" id="UP000256862">
    <property type="component" value="Plasmid CO2235_mp"/>
</dbReference>
<comment type="caution">
    <text evidence="2">The sequence shown here is derived from an EMBL/GenBank/DDBJ whole genome shotgun (WGS) entry which is preliminary data.</text>
</comment>
<name>A0A976BHW7_9BURK</name>
<evidence type="ECO:0000313" key="3">
    <source>
        <dbReference type="Proteomes" id="UP000256862"/>
    </source>
</evidence>
<accession>A0A976BHW7</accession>
<feature type="compositionally biased region" description="Low complexity" evidence="1">
    <location>
        <begin position="1"/>
        <end position="20"/>
    </location>
</feature>